<feature type="domain" description="ABC-2 type transporter transmembrane" evidence="7">
    <location>
        <begin position="42"/>
        <end position="238"/>
    </location>
</feature>
<dbReference type="RefSeq" id="WP_205255268.1">
    <property type="nucleotide sequence ID" value="NZ_BAAAPV010000001.1"/>
</dbReference>
<dbReference type="PANTHER" id="PTHR43229:SF2">
    <property type="entry name" value="NODULATION PROTEIN J"/>
    <property type="match status" value="1"/>
</dbReference>
<evidence type="ECO:0000256" key="1">
    <source>
        <dbReference type="ARBA" id="ARBA00004141"/>
    </source>
</evidence>
<feature type="transmembrane region" description="Helical" evidence="6">
    <location>
        <begin position="161"/>
        <end position="183"/>
    </location>
</feature>
<dbReference type="AlphaFoldDB" id="A0A938YLI5"/>
<proteinExistence type="predicted"/>
<keyword evidence="2 6" id="KW-0812">Transmembrane</keyword>
<evidence type="ECO:0000313" key="9">
    <source>
        <dbReference type="Proteomes" id="UP000663801"/>
    </source>
</evidence>
<dbReference type="EMBL" id="JAERWL010000002">
    <property type="protein sequence ID" value="MBM9475120.1"/>
    <property type="molecule type" value="Genomic_DNA"/>
</dbReference>
<keyword evidence="3 6" id="KW-1133">Transmembrane helix</keyword>
<name>A0A938YLI5_9ACTN</name>
<dbReference type="InterPro" id="IPR013525">
    <property type="entry name" value="ABC2_TM"/>
</dbReference>
<comment type="caution">
    <text evidence="8">The sequence shown here is derived from an EMBL/GenBank/DDBJ whole genome shotgun (WGS) entry which is preliminary data.</text>
</comment>
<sequence>MSTSWNTTGGSPRFPAGTFTPDPRPSSAARRAVSTAVLDLRLLVRNGEQLLLALVIPLAALIGGTYITVIDLPEPRIAAVTPGVLALAVLSTAFTAQAITTGFDRRYGVLRRLAAAGMGRLQLVLSKVLAALVVILGQYVVLLAVAALLGWRPAGAVVPAVAWTVLLTVLAAAAFLGLALLLGGTLRAEAVLGLANLAWLLLVGLGGVIVPLTSAPGWLATVGALTPSGALSQGLRAVLQDGHAPSAGVILVLLGWTALGWAGTVTWFKWQ</sequence>
<evidence type="ECO:0000313" key="8">
    <source>
        <dbReference type="EMBL" id="MBM9475120.1"/>
    </source>
</evidence>
<feature type="region of interest" description="Disordered" evidence="5">
    <location>
        <begin position="1"/>
        <end position="27"/>
    </location>
</feature>
<keyword evidence="9" id="KW-1185">Reference proteome</keyword>
<feature type="compositionally biased region" description="Polar residues" evidence="5">
    <location>
        <begin position="1"/>
        <end position="10"/>
    </location>
</feature>
<gene>
    <name evidence="8" type="ORF">JL107_01550</name>
</gene>
<feature type="transmembrane region" description="Helical" evidence="6">
    <location>
        <begin position="124"/>
        <end position="149"/>
    </location>
</feature>
<feature type="transmembrane region" description="Helical" evidence="6">
    <location>
        <begin position="247"/>
        <end position="268"/>
    </location>
</feature>
<dbReference type="InterPro" id="IPR051784">
    <property type="entry name" value="Nod_factor_ABC_transporter"/>
</dbReference>
<evidence type="ECO:0000256" key="4">
    <source>
        <dbReference type="ARBA" id="ARBA00023136"/>
    </source>
</evidence>
<keyword evidence="4 6" id="KW-0472">Membrane</keyword>
<comment type="subcellular location">
    <subcellularLocation>
        <location evidence="1">Membrane</location>
        <topology evidence="1">Multi-pass membrane protein</topology>
    </subcellularLocation>
</comment>
<protein>
    <submittedName>
        <fullName evidence="8">ABC transporter permease</fullName>
    </submittedName>
</protein>
<organism evidence="8 9">
    <name type="scientific">Nakamurella flavida</name>
    <dbReference type="NCBI Taxonomy" id="363630"/>
    <lineage>
        <taxon>Bacteria</taxon>
        <taxon>Bacillati</taxon>
        <taxon>Actinomycetota</taxon>
        <taxon>Actinomycetes</taxon>
        <taxon>Nakamurellales</taxon>
        <taxon>Nakamurellaceae</taxon>
        <taxon>Nakamurella</taxon>
    </lineage>
</organism>
<feature type="transmembrane region" description="Helical" evidence="6">
    <location>
        <begin position="190"/>
        <end position="212"/>
    </location>
</feature>
<evidence type="ECO:0000256" key="5">
    <source>
        <dbReference type="SAM" id="MobiDB-lite"/>
    </source>
</evidence>
<feature type="transmembrane region" description="Helical" evidence="6">
    <location>
        <begin position="218"/>
        <end position="235"/>
    </location>
</feature>
<evidence type="ECO:0000256" key="2">
    <source>
        <dbReference type="ARBA" id="ARBA00022692"/>
    </source>
</evidence>
<evidence type="ECO:0000256" key="6">
    <source>
        <dbReference type="SAM" id="Phobius"/>
    </source>
</evidence>
<reference evidence="8" key="1">
    <citation type="submission" date="2021-01" db="EMBL/GenBank/DDBJ databases">
        <title>KCTC 19127 draft genome.</title>
        <authorList>
            <person name="An D."/>
        </authorList>
    </citation>
    <scope>NUCLEOTIDE SEQUENCE</scope>
    <source>
        <strain evidence="8">KCTC 19127</strain>
    </source>
</reference>
<dbReference type="GO" id="GO:0016020">
    <property type="term" value="C:membrane"/>
    <property type="evidence" value="ECO:0007669"/>
    <property type="project" value="UniProtKB-SubCell"/>
</dbReference>
<accession>A0A938YLI5</accession>
<dbReference type="Pfam" id="PF01061">
    <property type="entry name" value="ABC2_membrane"/>
    <property type="match status" value="1"/>
</dbReference>
<evidence type="ECO:0000256" key="3">
    <source>
        <dbReference type="ARBA" id="ARBA00022989"/>
    </source>
</evidence>
<dbReference type="Proteomes" id="UP000663801">
    <property type="component" value="Unassembled WGS sequence"/>
</dbReference>
<evidence type="ECO:0000259" key="7">
    <source>
        <dbReference type="Pfam" id="PF01061"/>
    </source>
</evidence>
<dbReference type="PANTHER" id="PTHR43229">
    <property type="entry name" value="NODULATION PROTEIN J"/>
    <property type="match status" value="1"/>
</dbReference>
<dbReference type="GO" id="GO:0140359">
    <property type="term" value="F:ABC-type transporter activity"/>
    <property type="evidence" value="ECO:0007669"/>
    <property type="project" value="InterPro"/>
</dbReference>
<feature type="transmembrane region" description="Helical" evidence="6">
    <location>
        <begin position="50"/>
        <end position="70"/>
    </location>
</feature>
<feature type="transmembrane region" description="Helical" evidence="6">
    <location>
        <begin position="82"/>
        <end position="103"/>
    </location>
</feature>